<organism evidence="1">
    <name type="scientific">marine metagenome</name>
    <dbReference type="NCBI Taxonomy" id="408172"/>
    <lineage>
        <taxon>unclassified sequences</taxon>
        <taxon>metagenomes</taxon>
        <taxon>ecological metagenomes</taxon>
    </lineage>
</organism>
<name>A0A383EZD7_9ZZZZ</name>
<proteinExistence type="predicted"/>
<accession>A0A383EZD7</accession>
<reference evidence="1" key="1">
    <citation type="submission" date="2018-05" db="EMBL/GenBank/DDBJ databases">
        <authorList>
            <person name="Lanie J.A."/>
            <person name="Ng W.-L."/>
            <person name="Kazmierczak K.M."/>
            <person name="Andrzejewski T.M."/>
            <person name="Davidsen T.M."/>
            <person name="Wayne K.J."/>
            <person name="Tettelin H."/>
            <person name="Glass J.I."/>
            <person name="Rusch D."/>
            <person name="Podicherti R."/>
            <person name="Tsui H.-C.T."/>
            <person name="Winkler M.E."/>
        </authorList>
    </citation>
    <scope>NUCLEOTIDE SEQUENCE</scope>
</reference>
<gene>
    <name evidence="1" type="ORF">METZ01_LOCUS515101</name>
</gene>
<sequence>MADYTNWLESIGHSQLGEKFEEMGVKHSNQLRKLLEDDPNLLKE</sequence>
<feature type="non-terminal residue" evidence="1">
    <location>
        <position position="44"/>
    </location>
</feature>
<dbReference type="EMBL" id="UINC01230215">
    <property type="protein sequence ID" value="SVE62247.1"/>
    <property type="molecule type" value="Genomic_DNA"/>
</dbReference>
<evidence type="ECO:0008006" key="2">
    <source>
        <dbReference type="Google" id="ProtNLM"/>
    </source>
</evidence>
<evidence type="ECO:0000313" key="1">
    <source>
        <dbReference type="EMBL" id="SVE62247.1"/>
    </source>
</evidence>
<dbReference type="AlphaFoldDB" id="A0A383EZD7"/>
<protein>
    <recommendedName>
        <fullName evidence="2">SAM domain-containing protein</fullName>
    </recommendedName>
</protein>